<dbReference type="EMBL" id="ACEP01000169">
    <property type="protein sequence ID" value="EEG34980.1"/>
    <property type="molecule type" value="Genomic_DNA"/>
</dbReference>
<feature type="transmembrane region" description="Helical" evidence="6">
    <location>
        <begin position="91"/>
        <end position="118"/>
    </location>
</feature>
<feature type="transmembrane region" description="Helical" evidence="6">
    <location>
        <begin position="352"/>
        <end position="378"/>
    </location>
</feature>
<sequence length="417" mass="44462">MERKLEEIFCMNKNNFFTSLPFKLLMGVFLGICIGLVLNYADGNAATRAILNVVVTAKYILGQLINFCVPLIIIGFIAPSITKLGSHASRMLGVAIVIAYVSSLGAALFSTVSGYALIPHLSISSAADKLKTLPDVVFELSIPQIMPVMSALVLSILLGLAAAWTKADLIAAFLDEFQKVVLAIVSRIIIPILPFFIGLTFCSLAYEGTITKQLPVFLKVIVIVLVGHFIWMTLLYVLAGVYSGENPLDIIKNYGPAYLTAVGTMSSAATLAVALQCAEKCKPLRKDMVQFGIPLFANIHLCGSVLTEVFFCMTVSKILYGTVPTPGTMILFCVLLGVFAIGAPGVPGGTVMASLGLITGVLGFGDSGTALMLTIFALQDSFGTACNVTGDGALTLILTGYTKRHNIEEQTIERIDL</sequence>
<dbReference type="PANTHER" id="PTHR42865:SF10">
    <property type="entry name" value="SODIUM:DICARBOXYLATE SYMPORTER FAMILY PROTEIN"/>
    <property type="match status" value="1"/>
</dbReference>
<feature type="transmembrane region" description="Helical" evidence="6">
    <location>
        <begin position="20"/>
        <end position="40"/>
    </location>
</feature>
<keyword evidence="5 6" id="KW-0472">Membrane</keyword>
<evidence type="ECO:0000313" key="7">
    <source>
        <dbReference type="EMBL" id="EEG34980.1"/>
    </source>
</evidence>
<feature type="transmembrane region" description="Helical" evidence="6">
    <location>
        <begin position="295"/>
        <end position="315"/>
    </location>
</feature>
<feature type="transmembrane region" description="Helical" evidence="6">
    <location>
        <begin position="145"/>
        <end position="164"/>
    </location>
</feature>
<dbReference type="GO" id="GO:0015293">
    <property type="term" value="F:symporter activity"/>
    <property type="evidence" value="ECO:0007669"/>
    <property type="project" value="InterPro"/>
</dbReference>
<name>C0F0H2_9FIRM</name>
<feature type="transmembrane region" description="Helical" evidence="6">
    <location>
        <begin position="60"/>
        <end position="79"/>
    </location>
</feature>
<dbReference type="PANTHER" id="PTHR42865">
    <property type="entry name" value="PROTON/GLUTAMATE-ASPARTATE SYMPORTER"/>
    <property type="match status" value="1"/>
</dbReference>
<evidence type="ECO:0000256" key="2">
    <source>
        <dbReference type="ARBA" id="ARBA00022448"/>
    </source>
</evidence>
<dbReference type="InterPro" id="IPR001991">
    <property type="entry name" value="Na-dicarboxylate_symporter"/>
</dbReference>
<dbReference type="eggNOG" id="COG1301">
    <property type="taxonomic scope" value="Bacteria"/>
</dbReference>
<dbReference type="Gene3D" id="1.10.3860.10">
    <property type="entry name" value="Sodium:dicarboxylate symporter"/>
    <property type="match status" value="1"/>
</dbReference>
<evidence type="ECO:0000256" key="3">
    <source>
        <dbReference type="ARBA" id="ARBA00022692"/>
    </source>
</evidence>
<comment type="caution">
    <text evidence="7">The sequence shown here is derived from an EMBL/GenBank/DDBJ whole genome shotgun (WGS) entry which is preliminary data.</text>
</comment>
<evidence type="ECO:0000256" key="4">
    <source>
        <dbReference type="ARBA" id="ARBA00022989"/>
    </source>
</evidence>
<feature type="transmembrane region" description="Helical" evidence="6">
    <location>
        <begin position="327"/>
        <end position="346"/>
    </location>
</feature>
<dbReference type="SUPFAM" id="SSF118215">
    <property type="entry name" value="Proton glutamate symport protein"/>
    <property type="match status" value="1"/>
</dbReference>
<protein>
    <submittedName>
        <fullName evidence="7">Transporter, dicarboxylate/amino acid:cation Na+/H+ symporter family protein</fullName>
    </submittedName>
</protein>
<dbReference type="Proteomes" id="UP000003174">
    <property type="component" value="Unassembled WGS sequence"/>
</dbReference>
<organism evidence="7 8">
    <name type="scientific">Anaerobutyricum hallii DSM 3353</name>
    <dbReference type="NCBI Taxonomy" id="411469"/>
    <lineage>
        <taxon>Bacteria</taxon>
        <taxon>Bacillati</taxon>
        <taxon>Bacillota</taxon>
        <taxon>Clostridia</taxon>
        <taxon>Lachnospirales</taxon>
        <taxon>Lachnospiraceae</taxon>
        <taxon>Anaerobutyricum</taxon>
    </lineage>
</organism>
<reference evidence="7 8" key="2">
    <citation type="submission" date="2009-02" db="EMBL/GenBank/DDBJ databases">
        <title>Draft genome sequence of Eubacterium hallii (DSM 3353).</title>
        <authorList>
            <person name="Sudarsanam P."/>
            <person name="Ley R."/>
            <person name="Guruge J."/>
            <person name="Turnbaugh P.J."/>
            <person name="Mahowald M."/>
            <person name="Liep D."/>
            <person name="Gordon J."/>
        </authorList>
    </citation>
    <scope>NUCLEOTIDE SEQUENCE [LARGE SCALE GENOMIC DNA]</scope>
    <source>
        <strain evidence="7 8">DSM 3353</strain>
    </source>
</reference>
<dbReference type="AlphaFoldDB" id="C0F0H2"/>
<reference evidence="7 8" key="1">
    <citation type="submission" date="2009-01" db="EMBL/GenBank/DDBJ databases">
        <authorList>
            <person name="Fulton L."/>
            <person name="Clifton S."/>
            <person name="Fulton B."/>
            <person name="Xu J."/>
            <person name="Minx P."/>
            <person name="Pepin K.H."/>
            <person name="Johnson M."/>
            <person name="Bhonagiri V."/>
            <person name="Nash W.E."/>
            <person name="Mardis E.R."/>
            <person name="Wilson R.K."/>
        </authorList>
    </citation>
    <scope>NUCLEOTIDE SEQUENCE [LARGE SCALE GENOMIC DNA]</scope>
    <source>
        <strain evidence="7 8">DSM 3353</strain>
    </source>
</reference>
<proteinExistence type="predicted"/>
<dbReference type="InterPro" id="IPR036458">
    <property type="entry name" value="Na:dicarbo_symporter_sf"/>
</dbReference>
<feature type="transmembrane region" description="Helical" evidence="6">
    <location>
        <begin position="218"/>
        <end position="242"/>
    </location>
</feature>
<evidence type="ECO:0000256" key="1">
    <source>
        <dbReference type="ARBA" id="ARBA00004141"/>
    </source>
</evidence>
<keyword evidence="3 6" id="KW-0812">Transmembrane</keyword>
<feature type="transmembrane region" description="Helical" evidence="6">
    <location>
        <begin position="184"/>
        <end position="206"/>
    </location>
</feature>
<feature type="transmembrane region" description="Helical" evidence="6">
    <location>
        <begin position="254"/>
        <end position="275"/>
    </location>
</feature>
<comment type="subcellular location">
    <subcellularLocation>
        <location evidence="1">Membrane</location>
        <topology evidence="1">Multi-pass membrane protein</topology>
    </subcellularLocation>
</comment>
<accession>C0F0H2</accession>
<keyword evidence="2" id="KW-0813">Transport</keyword>
<dbReference type="Pfam" id="PF00375">
    <property type="entry name" value="SDF"/>
    <property type="match status" value="1"/>
</dbReference>
<evidence type="ECO:0000256" key="6">
    <source>
        <dbReference type="SAM" id="Phobius"/>
    </source>
</evidence>
<evidence type="ECO:0000256" key="5">
    <source>
        <dbReference type="ARBA" id="ARBA00023136"/>
    </source>
</evidence>
<keyword evidence="4 6" id="KW-1133">Transmembrane helix</keyword>
<gene>
    <name evidence="7" type="ORF">EUBHAL_03193</name>
</gene>
<dbReference type="GO" id="GO:0005886">
    <property type="term" value="C:plasma membrane"/>
    <property type="evidence" value="ECO:0007669"/>
    <property type="project" value="TreeGrafter"/>
</dbReference>
<evidence type="ECO:0000313" key="8">
    <source>
        <dbReference type="Proteomes" id="UP000003174"/>
    </source>
</evidence>